<name>D6WVH6_TRICA</name>
<dbReference type="SFLD" id="SFLDG00002">
    <property type="entry name" value="C1.7:_P-type_atpase_like"/>
    <property type="match status" value="1"/>
</dbReference>
<dbReference type="InterPro" id="IPR005775">
    <property type="entry name" value="P-type_ATPase_IIC"/>
</dbReference>
<feature type="transmembrane region" description="Helical" evidence="20">
    <location>
        <begin position="85"/>
        <end position="108"/>
    </location>
</feature>
<dbReference type="InterPro" id="IPR059000">
    <property type="entry name" value="ATPase_P-type_domA"/>
</dbReference>
<protein>
    <recommendedName>
        <fullName evidence="20">Sodium/potassium-transporting ATPase subunit alpha</fullName>
    </recommendedName>
</protein>
<keyword evidence="23" id="KW-1185">Reference proteome</keyword>
<evidence type="ECO:0000256" key="2">
    <source>
        <dbReference type="ARBA" id="ARBA00006934"/>
    </source>
</evidence>
<dbReference type="InterPro" id="IPR044492">
    <property type="entry name" value="P_typ_ATPase_HD_dom"/>
</dbReference>
<dbReference type="HOGENOM" id="CLU_002360_4_1_1"/>
<dbReference type="Proteomes" id="UP000007266">
    <property type="component" value="Linkage group 8"/>
</dbReference>
<dbReference type="SUPFAM" id="SSF81665">
    <property type="entry name" value="Calcium ATPase, transmembrane domain M"/>
    <property type="match status" value="1"/>
</dbReference>
<dbReference type="InterPro" id="IPR023214">
    <property type="entry name" value="HAD_sf"/>
</dbReference>
<feature type="transmembrane region" description="Helical" evidence="20">
    <location>
        <begin position="851"/>
        <end position="874"/>
    </location>
</feature>
<gene>
    <name evidence="22" type="primary">AUGUSTUS-3.0.2_05932</name>
    <name evidence="22" type="ORF">TcasGA2_TC005932</name>
</gene>
<dbReference type="NCBIfam" id="TIGR01494">
    <property type="entry name" value="ATPase_P-type"/>
    <property type="match status" value="2"/>
</dbReference>
<keyword evidence="14" id="KW-0915">Sodium</keyword>
<dbReference type="NCBIfam" id="TIGR01106">
    <property type="entry name" value="ATPase-IIC_X-K"/>
    <property type="match status" value="1"/>
</dbReference>
<sequence>MSTLKRDKSKSKSKVRLTDEQIESFKNEYSIDDHLISLRELEIRHNTNIKRGLTEIQAHERLLRDGPNCLEAPPGKSRWLILANFLFCGFNALLWLAVIMAFVTFAITKSQGKPAAEEQLYFATVVLIVILFTGFFSFYQEAANVAIIEGFQKLTPKSATVIRDGERRVIPSEDVVIGDLVELKAGEWIPADVRLVKCQSLKVDNSAITGESNPQSRSSELSDPLAIESPNLAFFSTCAVEGSGMGVVIKRADDTLIGAIANLATSLEKGTTPIRKEINYFIKFITVLAFGIGTIFFIVCIAYGYDFFTSFTYFIALIIANVPEGLPVTLTACMTLTSKRMASKNCLVKKLEAIETLGCTSVICSDKTGTLTQNKMKVVHLYYDNQAYYVMVDGESLERESQAFQALCQVAVLCSRATFVIGQEHLPSNERETIGDASESALLKCMEMLLGNVSTKRRDNPKVCEIPFNSTNKYQVSIHRIKGQFILLMKGAPERILDRCATILRFEETSTLTQDIKNGIMRAINNLGLKGERVLAFADLQLPSGIYNSSYAFDPEKKNFPLTGLRFVGLISMMDPPRPAVPDAVRKCKTAGIRVIMVTGDHPITAAAIAKQVGILSQQSITSYDIALRRDVSVSLVTDKEKSMCNAAVITGSDLREMTTTELQNNMLTYQEIVFARTSPQQKLKIVEAFQKLGHIVAVTGDGVNDSPALKKADIGIAMGIAGTDVSKEAADMILLDDNFSSIVTGVEEGRLIFDNLKKSIAYLLTSNVPEIVPFIAMVFINIPPVIGILAIMVIDVGKSPKIMATPSNQFHALGTDLWPAISLAYEKAEADIMTRRPRDPFYDKLVNHRLILLTYAQIGVIQTCASFASYFLCMMEHGFFWGLLVGLRHDWIDKDKIVIDSYGQEWTFEERKILTRKCYSSFFLSIVLTQVADLIICKTRRLSLFQQGMTNWVLNAGIFVELSIAALAVYCPGLRMLLEFEPITLDILVPTLPFAIIIFSFDEELRTCEQPENAQVQLSDPSPPKKAKNSIDTHRILGCGAQFIHEMGVLSTNRRTCFFD</sequence>
<dbReference type="InterPro" id="IPR018303">
    <property type="entry name" value="ATPase_P-typ_P_site"/>
</dbReference>
<dbReference type="FunFam" id="3.40.1110.10:FF:000001">
    <property type="entry name" value="Sodium/potassium-transporting ATPase subunit alpha"/>
    <property type="match status" value="1"/>
</dbReference>
<dbReference type="FunFam" id="3.40.50.1000:FF:000001">
    <property type="entry name" value="Phospholipid-transporting ATPase IC"/>
    <property type="match status" value="1"/>
</dbReference>
<comment type="similarity">
    <text evidence="2 20">Belongs to the cation transport ATPase (P-type) (TC 3.A.3) family. Type IIC subfamily.</text>
</comment>
<dbReference type="GO" id="GO:1902600">
    <property type="term" value="P:proton transmembrane transport"/>
    <property type="evidence" value="ECO:0000318"/>
    <property type="project" value="GO_Central"/>
</dbReference>
<evidence type="ECO:0000256" key="1">
    <source>
        <dbReference type="ARBA" id="ARBA00004651"/>
    </source>
</evidence>
<evidence type="ECO:0000256" key="11">
    <source>
        <dbReference type="ARBA" id="ARBA00022958"/>
    </source>
</evidence>
<dbReference type="GO" id="GO:0006883">
    <property type="term" value="P:intracellular sodium ion homeostasis"/>
    <property type="evidence" value="ECO:0000318"/>
    <property type="project" value="GO_Central"/>
</dbReference>
<dbReference type="Pfam" id="PF00689">
    <property type="entry name" value="Cation_ATPase_C"/>
    <property type="match status" value="1"/>
</dbReference>
<keyword evidence="9 20" id="KW-0547">Nucleotide-binding</keyword>
<evidence type="ECO:0000256" key="17">
    <source>
        <dbReference type="ARBA" id="ARBA00023201"/>
    </source>
</evidence>
<accession>D6WVH6</accession>
<evidence type="ECO:0000256" key="5">
    <source>
        <dbReference type="ARBA" id="ARBA00022538"/>
    </source>
</evidence>
<dbReference type="GO" id="GO:0016887">
    <property type="term" value="F:ATP hydrolysis activity"/>
    <property type="evidence" value="ECO:0007669"/>
    <property type="project" value="InterPro"/>
</dbReference>
<keyword evidence="12" id="KW-1278">Translocase</keyword>
<dbReference type="GO" id="GO:1990573">
    <property type="term" value="P:potassium ion import across plasma membrane"/>
    <property type="evidence" value="ECO:0000318"/>
    <property type="project" value="GO_Central"/>
</dbReference>
<keyword evidence="17" id="KW-0739">Sodium transport</keyword>
<dbReference type="SUPFAM" id="SSF56784">
    <property type="entry name" value="HAD-like"/>
    <property type="match status" value="1"/>
</dbReference>
<feature type="transmembrane region" description="Helical" evidence="20">
    <location>
        <begin position="953"/>
        <end position="972"/>
    </location>
</feature>
<evidence type="ECO:0000256" key="18">
    <source>
        <dbReference type="ARBA" id="ARBA00037422"/>
    </source>
</evidence>
<dbReference type="GO" id="GO:0036376">
    <property type="term" value="P:sodium ion export across plasma membrane"/>
    <property type="evidence" value="ECO:0000318"/>
    <property type="project" value="GO_Central"/>
</dbReference>
<dbReference type="InterPro" id="IPR050510">
    <property type="entry name" value="Cation_transp_ATPase_P-type"/>
</dbReference>
<proteinExistence type="inferred from homology"/>
<dbReference type="STRING" id="7070.D6WVH6"/>
<dbReference type="PANTHER" id="PTHR43294">
    <property type="entry name" value="SODIUM/POTASSIUM-TRANSPORTING ATPASE SUBUNIT ALPHA"/>
    <property type="match status" value="1"/>
</dbReference>
<reference evidence="22 23" key="2">
    <citation type="journal article" date="2010" name="Nucleic Acids Res.">
        <title>BeetleBase in 2010: revisions to provide comprehensive genomic information for Tribolium castaneum.</title>
        <authorList>
            <person name="Kim H.S."/>
            <person name="Murphy T."/>
            <person name="Xia J."/>
            <person name="Caragea D."/>
            <person name="Park Y."/>
            <person name="Beeman R.W."/>
            <person name="Lorenzen M.D."/>
            <person name="Butcher S."/>
            <person name="Manak J.R."/>
            <person name="Brown S.J."/>
        </authorList>
    </citation>
    <scope>GENOME REANNOTATION</scope>
    <source>
        <strain evidence="22 23">Georgia GA2</strain>
    </source>
</reference>
<dbReference type="SMART" id="SM00831">
    <property type="entry name" value="Cation_ATPase_N"/>
    <property type="match status" value="1"/>
</dbReference>
<dbReference type="Pfam" id="PF00122">
    <property type="entry name" value="E1-E2_ATPase"/>
    <property type="match status" value="1"/>
</dbReference>
<comment type="subunit">
    <text evidence="19">The sodium/potassium-transporting ATPase is composed of a catalytic alpha subunit, an auxiliary non-catalytic beta subunit and an additional regulatory subunit.</text>
</comment>
<dbReference type="EMBL" id="KQ971357">
    <property type="protein sequence ID" value="EFA08297.2"/>
    <property type="molecule type" value="Genomic_DNA"/>
</dbReference>
<dbReference type="InterPro" id="IPR008250">
    <property type="entry name" value="ATPase_P-typ_transduc_dom_A_sf"/>
</dbReference>
<keyword evidence="16 20" id="KW-0472">Membrane</keyword>
<keyword evidence="13 20" id="KW-1133">Transmembrane helix</keyword>
<feature type="transmembrane region" description="Helical" evidence="20">
    <location>
        <begin position="919"/>
        <end position="937"/>
    </location>
</feature>
<organism evidence="22 23">
    <name type="scientific">Tribolium castaneum</name>
    <name type="common">Red flour beetle</name>
    <dbReference type="NCBI Taxonomy" id="7070"/>
    <lineage>
        <taxon>Eukaryota</taxon>
        <taxon>Metazoa</taxon>
        <taxon>Ecdysozoa</taxon>
        <taxon>Arthropoda</taxon>
        <taxon>Hexapoda</taxon>
        <taxon>Insecta</taxon>
        <taxon>Pterygota</taxon>
        <taxon>Neoptera</taxon>
        <taxon>Endopterygota</taxon>
        <taxon>Coleoptera</taxon>
        <taxon>Polyphaga</taxon>
        <taxon>Cucujiformia</taxon>
        <taxon>Tenebrionidae</taxon>
        <taxon>Tenebrionidae incertae sedis</taxon>
        <taxon>Tribolium</taxon>
    </lineage>
</organism>
<dbReference type="Gene3D" id="3.40.1110.10">
    <property type="entry name" value="Calcium-transporting ATPase, cytoplasmic domain N"/>
    <property type="match status" value="1"/>
</dbReference>
<evidence type="ECO:0000256" key="3">
    <source>
        <dbReference type="ARBA" id="ARBA00022448"/>
    </source>
</evidence>
<dbReference type="InterPro" id="IPR004014">
    <property type="entry name" value="ATPase_P-typ_cation-transptr_N"/>
</dbReference>
<keyword evidence="6" id="KW-0597">Phosphoprotein</keyword>
<evidence type="ECO:0000256" key="13">
    <source>
        <dbReference type="ARBA" id="ARBA00022989"/>
    </source>
</evidence>
<dbReference type="Pfam" id="PF00690">
    <property type="entry name" value="Cation_ATPase_N"/>
    <property type="match status" value="1"/>
</dbReference>
<evidence type="ECO:0000256" key="6">
    <source>
        <dbReference type="ARBA" id="ARBA00022553"/>
    </source>
</evidence>
<dbReference type="AlphaFoldDB" id="D6WVH6"/>
<dbReference type="PRINTS" id="PR00119">
    <property type="entry name" value="CATATPASE"/>
</dbReference>
<evidence type="ECO:0000256" key="10">
    <source>
        <dbReference type="ARBA" id="ARBA00022840"/>
    </source>
</evidence>
<dbReference type="Gene3D" id="1.20.1110.10">
    <property type="entry name" value="Calcium-transporting ATPase, transmembrane domain"/>
    <property type="match status" value="1"/>
</dbReference>
<dbReference type="FunFam" id="3.40.50.1000:FF:000083">
    <property type="entry name" value="Sodium/potassium-transporting ATPase subunit alpha"/>
    <property type="match status" value="1"/>
</dbReference>
<dbReference type="Pfam" id="PF13246">
    <property type="entry name" value="Cation_ATPase"/>
    <property type="match status" value="1"/>
</dbReference>
<evidence type="ECO:0000259" key="21">
    <source>
        <dbReference type="SMART" id="SM00831"/>
    </source>
</evidence>
<dbReference type="SFLD" id="SFLDS00003">
    <property type="entry name" value="Haloacid_Dehalogenase"/>
    <property type="match status" value="1"/>
</dbReference>
<feature type="transmembrane region" description="Helical" evidence="20">
    <location>
        <begin position="772"/>
        <end position="795"/>
    </location>
</feature>
<dbReference type="eggNOG" id="KOG0203">
    <property type="taxonomic scope" value="Eukaryota"/>
</dbReference>
<dbReference type="InterPro" id="IPR001757">
    <property type="entry name" value="P_typ_ATPase"/>
</dbReference>
<dbReference type="PROSITE" id="PS00154">
    <property type="entry name" value="ATPASE_E1_E2"/>
    <property type="match status" value="1"/>
</dbReference>
<dbReference type="GO" id="GO:0005391">
    <property type="term" value="F:P-type sodium:potassium-exchanging transporter activity"/>
    <property type="evidence" value="ECO:0000318"/>
    <property type="project" value="GO_Central"/>
</dbReference>
<keyword evidence="8 20" id="KW-0812">Transmembrane</keyword>
<evidence type="ECO:0000256" key="16">
    <source>
        <dbReference type="ARBA" id="ARBA00023136"/>
    </source>
</evidence>
<dbReference type="InterPro" id="IPR036412">
    <property type="entry name" value="HAD-like_sf"/>
</dbReference>
<evidence type="ECO:0000256" key="7">
    <source>
        <dbReference type="ARBA" id="ARBA00022607"/>
    </source>
</evidence>
<keyword evidence="10 20" id="KW-0067">ATP-binding</keyword>
<evidence type="ECO:0000256" key="12">
    <source>
        <dbReference type="ARBA" id="ARBA00022967"/>
    </source>
</evidence>
<evidence type="ECO:0000256" key="15">
    <source>
        <dbReference type="ARBA" id="ARBA00023065"/>
    </source>
</evidence>
<keyword evidence="3 20" id="KW-0813">Transport</keyword>
<dbReference type="GO" id="GO:0030007">
    <property type="term" value="P:intracellular potassium ion homeostasis"/>
    <property type="evidence" value="ECO:0000318"/>
    <property type="project" value="GO_Central"/>
</dbReference>
<dbReference type="Gene3D" id="3.40.50.1000">
    <property type="entry name" value="HAD superfamily/HAD-like"/>
    <property type="match status" value="1"/>
</dbReference>
<dbReference type="SUPFAM" id="SSF81653">
    <property type="entry name" value="Calcium ATPase, transduction domain A"/>
    <property type="match status" value="1"/>
</dbReference>
<dbReference type="SFLD" id="SFLDF00027">
    <property type="entry name" value="p-type_atpase"/>
    <property type="match status" value="1"/>
</dbReference>
<dbReference type="GO" id="GO:0005886">
    <property type="term" value="C:plasma membrane"/>
    <property type="evidence" value="ECO:0000318"/>
    <property type="project" value="GO_Central"/>
</dbReference>
<dbReference type="Gene3D" id="2.70.150.10">
    <property type="entry name" value="Calcium-transporting ATPase, cytoplasmic transduction domain A"/>
    <property type="match status" value="1"/>
</dbReference>
<evidence type="ECO:0000313" key="22">
    <source>
        <dbReference type="EMBL" id="EFA08297.2"/>
    </source>
</evidence>
<evidence type="ECO:0000256" key="20">
    <source>
        <dbReference type="RuleBase" id="RU362084"/>
    </source>
</evidence>
<dbReference type="InParanoid" id="D6WVH6"/>
<dbReference type="InterPro" id="IPR006068">
    <property type="entry name" value="ATPase_P-typ_cation-transptr_C"/>
</dbReference>
<dbReference type="SUPFAM" id="SSF81660">
    <property type="entry name" value="Metal cation-transporting ATPase, ATP-binding domain N"/>
    <property type="match status" value="1"/>
</dbReference>
<evidence type="ECO:0000313" key="23">
    <source>
        <dbReference type="Proteomes" id="UP000007266"/>
    </source>
</evidence>
<evidence type="ECO:0000256" key="4">
    <source>
        <dbReference type="ARBA" id="ARBA00022475"/>
    </source>
</evidence>
<feature type="transmembrane region" description="Helical" evidence="20">
    <location>
        <begin position="311"/>
        <end position="334"/>
    </location>
</feature>
<reference evidence="22 23" key="1">
    <citation type="journal article" date="2008" name="Nature">
        <title>The genome of the model beetle and pest Tribolium castaneum.</title>
        <authorList>
            <consortium name="Tribolium Genome Sequencing Consortium"/>
            <person name="Richards S."/>
            <person name="Gibbs R.A."/>
            <person name="Weinstock G.M."/>
            <person name="Brown S.J."/>
            <person name="Denell R."/>
            <person name="Beeman R.W."/>
            <person name="Gibbs R."/>
            <person name="Beeman R.W."/>
            <person name="Brown S.J."/>
            <person name="Bucher G."/>
            <person name="Friedrich M."/>
            <person name="Grimmelikhuijzen C.J."/>
            <person name="Klingler M."/>
            <person name="Lorenzen M."/>
            <person name="Richards S."/>
            <person name="Roth S."/>
            <person name="Schroder R."/>
            <person name="Tautz D."/>
            <person name="Zdobnov E.M."/>
            <person name="Muzny D."/>
            <person name="Gibbs R.A."/>
            <person name="Weinstock G.M."/>
            <person name="Attaway T."/>
            <person name="Bell S."/>
            <person name="Buhay C.J."/>
            <person name="Chandrabose M.N."/>
            <person name="Chavez D."/>
            <person name="Clerk-Blankenburg K.P."/>
            <person name="Cree A."/>
            <person name="Dao M."/>
            <person name="Davis C."/>
            <person name="Chacko J."/>
            <person name="Dinh H."/>
            <person name="Dugan-Rocha S."/>
            <person name="Fowler G."/>
            <person name="Garner T.T."/>
            <person name="Garnes J."/>
            <person name="Gnirke A."/>
            <person name="Hawes A."/>
            <person name="Hernandez J."/>
            <person name="Hines S."/>
            <person name="Holder M."/>
            <person name="Hume J."/>
            <person name="Jhangiani S.N."/>
            <person name="Joshi V."/>
            <person name="Khan Z.M."/>
            <person name="Jackson L."/>
            <person name="Kovar C."/>
            <person name="Kowis A."/>
            <person name="Lee S."/>
            <person name="Lewis L.R."/>
            <person name="Margolis J."/>
            <person name="Morgan M."/>
            <person name="Nazareth L.V."/>
            <person name="Nguyen N."/>
            <person name="Okwuonu G."/>
            <person name="Parker D."/>
            <person name="Richards S."/>
            <person name="Ruiz S.J."/>
            <person name="Santibanez J."/>
            <person name="Savard J."/>
            <person name="Scherer S.E."/>
            <person name="Schneider B."/>
            <person name="Sodergren E."/>
            <person name="Tautz D."/>
            <person name="Vattahil S."/>
            <person name="Villasana D."/>
            <person name="White C.S."/>
            <person name="Wright R."/>
            <person name="Park Y."/>
            <person name="Beeman R.W."/>
            <person name="Lord J."/>
            <person name="Oppert B."/>
            <person name="Lorenzen M."/>
            <person name="Brown S."/>
            <person name="Wang L."/>
            <person name="Savard J."/>
            <person name="Tautz D."/>
            <person name="Richards S."/>
            <person name="Weinstock G."/>
            <person name="Gibbs R.A."/>
            <person name="Liu Y."/>
            <person name="Worley K."/>
            <person name="Weinstock G."/>
            <person name="Elsik C.G."/>
            <person name="Reese J.T."/>
            <person name="Elhaik E."/>
            <person name="Landan G."/>
            <person name="Graur D."/>
            <person name="Arensburger P."/>
            <person name="Atkinson P."/>
            <person name="Beeman R.W."/>
            <person name="Beidler J."/>
            <person name="Brown S.J."/>
            <person name="Demuth J.P."/>
            <person name="Drury D.W."/>
            <person name="Du Y.Z."/>
            <person name="Fujiwara H."/>
            <person name="Lorenzen M."/>
            <person name="Maselli V."/>
            <person name="Osanai M."/>
            <person name="Park Y."/>
            <person name="Robertson H.M."/>
            <person name="Tu Z."/>
            <person name="Wang J.J."/>
            <person name="Wang S."/>
            <person name="Richards S."/>
            <person name="Song H."/>
            <person name="Zhang L."/>
            <person name="Sodergren E."/>
            <person name="Werner D."/>
            <person name="Stanke M."/>
            <person name="Morgenstern B."/>
            <person name="Solovyev V."/>
            <person name="Kosarev P."/>
            <person name="Brown G."/>
            <person name="Chen H.C."/>
            <person name="Ermolaeva O."/>
            <person name="Hlavina W."/>
            <person name="Kapustin Y."/>
            <person name="Kiryutin B."/>
            <person name="Kitts P."/>
            <person name="Maglott D."/>
            <person name="Pruitt K."/>
            <person name="Sapojnikov V."/>
            <person name="Souvorov A."/>
            <person name="Mackey A.J."/>
            <person name="Waterhouse R.M."/>
            <person name="Wyder S."/>
            <person name="Zdobnov E.M."/>
            <person name="Zdobnov E.M."/>
            <person name="Wyder S."/>
            <person name="Kriventseva E.V."/>
            <person name="Kadowaki T."/>
            <person name="Bork P."/>
            <person name="Aranda M."/>
            <person name="Bao R."/>
            <person name="Beermann A."/>
            <person name="Berns N."/>
            <person name="Bolognesi R."/>
            <person name="Bonneton F."/>
            <person name="Bopp D."/>
            <person name="Brown S.J."/>
            <person name="Bucher G."/>
            <person name="Butts T."/>
            <person name="Chaumot A."/>
            <person name="Denell R.E."/>
            <person name="Ferrier D.E."/>
            <person name="Friedrich M."/>
            <person name="Gordon C.M."/>
            <person name="Jindra M."/>
            <person name="Klingler M."/>
            <person name="Lan Q."/>
            <person name="Lattorff H.M."/>
            <person name="Laudet V."/>
            <person name="von Levetsow C."/>
            <person name="Liu Z."/>
            <person name="Lutz R."/>
            <person name="Lynch J.A."/>
            <person name="da Fonseca R.N."/>
            <person name="Posnien N."/>
            <person name="Reuter R."/>
            <person name="Roth S."/>
            <person name="Savard J."/>
            <person name="Schinko J.B."/>
            <person name="Schmitt C."/>
            <person name="Schoppmeier M."/>
            <person name="Schroder R."/>
            <person name="Shippy T.D."/>
            <person name="Simonnet F."/>
            <person name="Marques-Souza H."/>
            <person name="Tautz D."/>
            <person name="Tomoyasu Y."/>
            <person name="Trauner J."/>
            <person name="Van der Zee M."/>
            <person name="Vervoort M."/>
            <person name="Wittkopp N."/>
            <person name="Wimmer E.A."/>
            <person name="Yang X."/>
            <person name="Jones A.K."/>
            <person name="Sattelle D.B."/>
            <person name="Ebert P.R."/>
            <person name="Nelson D."/>
            <person name="Scott J.G."/>
            <person name="Beeman R.W."/>
            <person name="Muthukrishnan S."/>
            <person name="Kramer K.J."/>
            <person name="Arakane Y."/>
            <person name="Beeman R.W."/>
            <person name="Zhu Q."/>
            <person name="Hogenkamp D."/>
            <person name="Dixit R."/>
            <person name="Oppert B."/>
            <person name="Jiang H."/>
            <person name="Zou Z."/>
            <person name="Marshall J."/>
            <person name="Elpidina E."/>
            <person name="Vinokurov K."/>
            <person name="Oppert C."/>
            <person name="Zou Z."/>
            <person name="Evans J."/>
            <person name="Lu Z."/>
            <person name="Zhao P."/>
            <person name="Sumathipala N."/>
            <person name="Altincicek B."/>
            <person name="Vilcinskas A."/>
            <person name="Williams M."/>
            <person name="Hultmark D."/>
            <person name="Hetru C."/>
            <person name="Jiang H."/>
            <person name="Grimmelikhuijzen C.J."/>
            <person name="Hauser F."/>
            <person name="Cazzamali G."/>
            <person name="Williamson M."/>
            <person name="Park Y."/>
            <person name="Li B."/>
            <person name="Tanaka Y."/>
            <person name="Predel R."/>
            <person name="Neupert S."/>
            <person name="Schachtner J."/>
            <person name="Verleyen P."/>
            <person name="Raible F."/>
            <person name="Bork P."/>
            <person name="Friedrich M."/>
            <person name="Walden K.K."/>
            <person name="Robertson H.M."/>
            <person name="Angeli S."/>
            <person name="Foret S."/>
            <person name="Bucher G."/>
            <person name="Schuetz S."/>
            <person name="Maleszka R."/>
            <person name="Wimmer E.A."/>
            <person name="Beeman R.W."/>
            <person name="Lorenzen M."/>
            <person name="Tomoyasu Y."/>
            <person name="Miller S.C."/>
            <person name="Grossmann D."/>
            <person name="Bucher G."/>
        </authorList>
    </citation>
    <scope>NUCLEOTIDE SEQUENCE [LARGE SCALE GENOMIC DNA]</scope>
    <source>
        <strain evidence="22 23">Georgia GA2</strain>
    </source>
</reference>
<keyword evidence="5 20" id="KW-0633">Potassium transport</keyword>
<dbReference type="GO" id="GO:0005524">
    <property type="term" value="F:ATP binding"/>
    <property type="evidence" value="ECO:0007669"/>
    <property type="project" value="UniProtKB-KW"/>
</dbReference>
<comment type="function">
    <text evidence="18">This is the catalytic component of the active enzyme, which catalyzes the hydrolysis of ATP coupled with the exchange of sodium and potassium ions across the plasma membrane. This action creates the electrochemical gradient of sodium and potassium ions, providing the energy for active transport of various nutrients.</text>
</comment>
<feature type="domain" description="Cation-transporting P-type ATPase N-terminal" evidence="21">
    <location>
        <begin position="32"/>
        <end position="106"/>
    </location>
</feature>
<dbReference type="InterPro" id="IPR023299">
    <property type="entry name" value="ATPase_P-typ_cyto_dom_N"/>
</dbReference>
<keyword evidence="11 20" id="KW-0630">Potassium</keyword>
<evidence type="ECO:0000256" key="14">
    <source>
        <dbReference type="ARBA" id="ARBA00023053"/>
    </source>
</evidence>
<comment type="subcellular location">
    <subcellularLocation>
        <location evidence="1 20">Cell membrane</location>
        <topology evidence="1 20">Multi-pass membrane protein</topology>
    </subcellularLocation>
</comment>
<feature type="transmembrane region" description="Helical" evidence="20">
    <location>
        <begin position="120"/>
        <end position="139"/>
    </location>
</feature>
<evidence type="ECO:0000256" key="19">
    <source>
        <dbReference type="ARBA" id="ARBA00038795"/>
    </source>
</evidence>
<dbReference type="InterPro" id="IPR023298">
    <property type="entry name" value="ATPase_P-typ_TM_dom_sf"/>
</dbReference>
<dbReference type="PANTHER" id="PTHR43294:SF13">
    <property type="entry name" value="SODIUM_POTASSIUM-TRANSPORTING ATPASE SUBUNIT ALPHA"/>
    <property type="match status" value="1"/>
</dbReference>
<keyword evidence="15 20" id="KW-0406">Ion transport</keyword>
<keyword evidence="7" id="KW-0740">Sodium/potassium transport</keyword>
<dbReference type="FunFam" id="1.20.1110.10:FF:000095">
    <property type="entry name" value="Sodium/potassium-transporting ATPase subunit alpha-1"/>
    <property type="match status" value="1"/>
</dbReference>
<evidence type="ECO:0000256" key="8">
    <source>
        <dbReference type="ARBA" id="ARBA00022692"/>
    </source>
</evidence>
<keyword evidence="4" id="KW-1003">Cell membrane</keyword>
<evidence type="ECO:0000256" key="9">
    <source>
        <dbReference type="ARBA" id="ARBA00022741"/>
    </source>
</evidence>
<dbReference type="GO" id="GO:0046872">
    <property type="term" value="F:metal ion binding"/>
    <property type="evidence" value="ECO:0007669"/>
    <property type="project" value="UniProtKB-KW"/>
</dbReference>
<dbReference type="PRINTS" id="PR00121">
    <property type="entry name" value="NAKATPASE"/>
</dbReference>
<keyword evidence="20" id="KW-0479">Metal-binding</keyword>
<feature type="transmembrane region" description="Helical" evidence="20">
    <location>
        <begin position="284"/>
        <end position="305"/>
    </location>
</feature>